<name>A0ABP0SFS8_9DINO</name>
<protein>
    <submittedName>
        <fullName evidence="2">Gibberellin 2-beta-dioxygenase 2</fullName>
    </submittedName>
</protein>
<sequence length="140" mass="14624">MASIGAQMKMAKAASGVSSAVGKATGAAKSSKAAENDDSEEEDSGEEELVDGKTDHKIKGEKKKLEIGDFMDDLMEGFAELYRLAVNGGQTCGECVRKTTYPIKESIIGAYDGVASQVNPSTGARAATGRFAAAPTFQHE</sequence>
<evidence type="ECO:0000313" key="3">
    <source>
        <dbReference type="Proteomes" id="UP001642464"/>
    </source>
</evidence>
<dbReference type="Proteomes" id="UP001642464">
    <property type="component" value="Unassembled WGS sequence"/>
</dbReference>
<organism evidence="2 3">
    <name type="scientific">Durusdinium trenchii</name>
    <dbReference type="NCBI Taxonomy" id="1381693"/>
    <lineage>
        <taxon>Eukaryota</taxon>
        <taxon>Sar</taxon>
        <taxon>Alveolata</taxon>
        <taxon>Dinophyceae</taxon>
        <taxon>Suessiales</taxon>
        <taxon>Symbiodiniaceae</taxon>
        <taxon>Durusdinium</taxon>
    </lineage>
</organism>
<comment type="caution">
    <text evidence="2">The sequence shown here is derived from an EMBL/GenBank/DDBJ whole genome shotgun (WGS) entry which is preliminary data.</text>
</comment>
<evidence type="ECO:0000256" key="1">
    <source>
        <dbReference type="SAM" id="MobiDB-lite"/>
    </source>
</evidence>
<gene>
    <name evidence="2" type="ORF">SCF082_LOCUS51629</name>
</gene>
<keyword evidence="3" id="KW-1185">Reference proteome</keyword>
<proteinExistence type="predicted"/>
<reference evidence="2 3" key="1">
    <citation type="submission" date="2024-02" db="EMBL/GenBank/DDBJ databases">
        <authorList>
            <person name="Chen Y."/>
            <person name="Shah S."/>
            <person name="Dougan E. K."/>
            <person name="Thang M."/>
            <person name="Chan C."/>
        </authorList>
    </citation>
    <scope>NUCLEOTIDE SEQUENCE [LARGE SCALE GENOMIC DNA]</scope>
</reference>
<evidence type="ECO:0000313" key="2">
    <source>
        <dbReference type="EMBL" id="CAK9111183.1"/>
    </source>
</evidence>
<feature type="region of interest" description="Disordered" evidence="1">
    <location>
        <begin position="12"/>
        <end position="58"/>
    </location>
</feature>
<feature type="compositionally biased region" description="Low complexity" evidence="1">
    <location>
        <begin position="12"/>
        <end position="33"/>
    </location>
</feature>
<feature type="compositionally biased region" description="Acidic residues" evidence="1">
    <location>
        <begin position="36"/>
        <end position="49"/>
    </location>
</feature>
<dbReference type="EMBL" id="CAXAMM010043673">
    <property type="protein sequence ID" value="CAK9111183.1"/>
    <property type="molecule type" value="Genomic_DNA"/>
</dbReference>
<accession>A0ABP0SFS8</accession>